<gene>
    <name evidence="2" type="ORF">EUB48_12460</name>
</gene>
<protein>
    <submittedName>
        <fullName evidence="2">SufBD protein</fullName>
    </submittedName>
</protein>
<dbReference type="KEGG" id="rhf:EUB48_12460"/>
<dbReference type="PANTHER" id="PTHR43575:SF1">
    <property type="entry name" value="PROTEIN ABCI7, CHLOROPLASTIC"/>
    <property type="match status" value="1"/>
</dbReference>
<reference evidence="2 3" key="1">
    <citation type="submission" date="2019-01" db="EMBL/GenBank/DDBJ databases">
        <title>Genomic insights into a novel species Rhodoferax sp.</title>
        <authorList>
            <person name="Jin L."/>
        </authorList>
    </citation>
    <scope>NUCLEOTIDE SEQUENCE [LARGE SCALE GENOMIC DNA]</scope>
    <source>
        <strain evidence="2 3">CHu59-6-5</strain>
    </source>
</reference>
<dbReference type="Proteomes" id="UP000316798">
    <property type="component" value="Chromosome"/>
</dbReference>
<keyword evidence="3" id="KW-1185">Reference proteome</keyword>
<dbReference type="EMBL" id="CP035503">
    <property type="protein sequence ID" value="QDL38001.1"/>
    <property type="molecule type" value="Genomic_DNA"/>
</dbReference>
<accession>A0A515DC59</accession>
<dbReference type="SUPFAM" id="SSF101960">
    <property type="entry name" value="Stabilizer of iron transporter SufD"/>
    <property type="match status" value="1"/>
</dbReference>
<dbReference type="OrthoDB" id="9768262at2"/>
<dbReference type="Pfam" id="PF01458">
    <property type="entry name" value="SUFBD_core"/>
    <property type="match status" value="1"/>
</dbReference>
<evidence type="ECO:0000259" key="1">
    <source>
        <dbReference type="Pfam" id="PF01458"/>
    </source>
</evidence>
<feature type="domain" description="SUF system FeS cluster assembly SufBD core" evidence="1">
    <location>
        <begin position="147"/>
        <end position="374"/>
    </location>
</feature>
<proteinExistence type="predicted"/>
<dbReference type="InterPro" id="IPR037284">
    <property type="entry name" value="SUF_FeS_clus_asmbl_SufBD_sf"/>
</dbReference>
<name>A0A515DC59_9BURK</name>
<organism evidence="2 3">
    <name type="scientific">Rhodoferax sediminis</name>
    <dbReference type="NCBI Taxonomy" id="2509614"/>
    <lineage>
        <taxon>Bacteria</taxon>
        <taxon>Pseudomonadati</taxon>
        <taxon>Pseudomonadota</taxon>
        <taxon>Betaproteobacteria</taxon>
        <taxon>Burkholderiales</taxon>
        <taxon>Comamonadaceae</taxon>
        <taxon>Rhodoferax</taxon>
    </lineage>
</organism>
<dbReference type="InterPro" id="IPR055346">
    <property type="entry name" value="Fe-S_cluster_assembly_SufBD"/>
</dbReference>
<dbReference type="AlphaFoldDB" id="A0A515DC59"/>
<dbReference type="GO" id="GO:0016226">
    <property type="term" value="P:iron-sulfur cluster assembly"/>
    <property type="evidence" value="ECO:0007669"/>
    <property type="project" value="InterPro"/>
</dbReference>
<dbReference type="RefSeq" id="WP_142819424.1">
    <property type="nucleotide sequence ID" value="NZ_CP035503.1"/>
</dbReference>
<evidence type="ECO:0000313" key="3">
    <source>
        <dbReference type="Proteomes" id="UP000316798"/>
    </source>
</evidence>
<sequence>MNQARAEGLTARERLASIGWIPGRSEYFRHLPPPGMEVWLGDGNEMPAAEPVVHESSAGAGWALELLGTARQGLVEAQWLDAADATQRSRLFAGIAAPGDSDADRFAWAHQAMCRRGLRLRIGGGAKASAGGEPGETVSLVLRRQAQAALEAPTLVIDVLPGMHCVLLETHERGASMEAVVQNLDVHITLGAGASLQHLRVATPGRDDRIAHRVHARLGRGARYDQALIACGSNYHLQRTELDLHAAQGSARTGAALFAAGTALEQQVEVLHRGADTTSDVEALVLASGKARGVVNAYSRIAAGADEASIRQRLSGIPTDGQPRLVLRPHLEINHDKVQAVHGATWGALPEDALFYARQRGLNESSARALIIEGLLTALLERSLSDPAVLETLGVHALLGNAVARYLAAGKGLSHE</sequence>
<dbReference type="InterPro" id="IPR000825">
    <property type="entry name" value="SUF_FeS_clus_asmbl_SufBD_core"/>
</dbReference>
<dbReference type="PANTHER" id="PTHR43575">
    <property type="entry name" value="PROTEIN ABCI7, CHLOROPLASTIC"/>
    <property type="match status" value="1"/>
</dbReference>
<evidence type="ECO:0000313" key="2">
    <source>
        <dbReference type="EMBL" id="QDL38001.1"/>
    </source>
</evidence>